<accession>A0A7X2HC42</accession>
<dbReference type="Pfam" id="PF18964">
    <property type="entry name" value="DUF5704"/>
    <property type="match status" value="1"/>
</dbReference>
<evidence type="ECO:0000259" key="2">
    <source>
        <dbReference type="Pfam" id="PF18964"/>
    </source>
</evidence>
<feature type="non-terminal residue" evidence="3">
    <location>
        <position position="659"/>
    </location>
</feature>
<organism evidence="3 4">
    <name type="scientific">Paenibacillus monticola</name>
    <dbReference type="NCBI Taxonomy" id="2666075"/>
    <lineage>
        <taxon>Bacteria</taxon>
        <taxon>Bacillati</taxon>
        <taxon>Bacillota</taxon>
        <taxon>Bacilli</taxon>
        <taxon>Bacillales</taxon>
        <taxon>Paenibacillaceae</taxon>
        <taxon>Paenibacillus</taxon>
    </lineage>
</organism>
<protein>
    <recommendedName>
        <fullName evidence="2">DUF5704 domain-containing protein</fullName>
    </recommendedName>
</protein>
<evidence type="ECO:0000256" key="1">
    <source>
        <dbReference type="SAM" id="MobiDB-lite"/>
    </source>
</evidence>
<sequence length="659" mass="71708">MNVKDKVIRVTLVLSILFIGLAMLFAVSTKAATESLYTTAGVQYTPNDSNLRRDHESVFYKEKTITTKPFSIDAGTGKIITKIVLKKDGQALQTITVNARTYNQSITLHGEPVPVKSVDNVGNGSWFAWQRSIAGTHWEAFPTELGWSDIGDSTTGSETIGGITKDKWPGQIVKMEVAYYRYEAFYSIGGVDYGSFATTYIDSTTDTLNDTNPFQPGVNVRTINDAEILAPNSSGTTDSTTVITGLTIPDLSKASITFTQKHDHEGSRVELGGNGAAAMMYYFANYKFDIKSYTYRYPNVYEVYVRDDDGVIPSPPPTTPPGGDVVCSNPSPGQSISGGFMTPTVTAEIRADQRGNEQFDVLQGIPTSESLYGHAASQNYLFQNTFVQMSGTCSYNIEIQKTYTLTWDPQKDVPDAEGMGTHKEPDPKSETETKTYNYTIERPYSYWTLNNLEIYKLSSATLRNDTLPGGSVALLPNGYTAPNYSTEISGKLIPPVAPAGITAPAGTKSGTTTRPVPDNDMGALRPLAEQAAKKVEVQNDTLTFGGQTIMDGRIATEVGPTPGTIPVPQPIGDQVLYQAGNTIERTHPNKRNIPSSGELHYGLMAGNINGGTADQQFSINGINTITVHTPVVNYSVLPDDNRPFDQRMIPDMTRTVLIL</sequence>
<name>A0A7X2HC42_9BACL</name>
<dbReference type="EMBL" id="WJXB01000026">
    <property type="protein sequence ID" value="MRN57374.1"/>
    <property type="molecule type" value="Genomic_DNA"/>
</dbReference>
<gene>
    <name evidence="3" type="ORF">GJB61_31070</name>
</gene>
<keyword evidence="4" id="KW-1185">Reference proteome</keyword>
<evidence type="ECO:0000313" key="4">
    <source>
        <dbReference type="Proteomes" id="UP000463051"/>
    </source>
</evidence>
<dbReference type="InterPro" id="IPR043759">
    <property type="entry name" value="DUF5704"/>
</dbReference>
<dbReference type="Proteomes" id="UP000463051">
    <property type="component" value="Unassembled WGS sequence"/>
</dbReference>
<evidence type="ECO:0000313" key="3">
    <source>
        <dbReference type="EMBL" id="MRN57374.1"/>
    </source>
</evidence>
<dbReference type="AlphaFoldDB" id="A0A7X2HC42"/>
<proteinExistence type="predicted"/>
<reference evidence="3 4" key="1">
    <citation type="submission" date="2019-11" db="EMBL/GenBank/DDBJ databases">
        <title>Paenibacillus monticola sp. nov., a novel PGPR strain isolated from mountain sample in China.</title>
        <authorList>
            <person name="Zhao Q."/>
            <person name="Li H.-P."/>
            <person name="Zhang J.-L."/>
        </authorList>
    </citation>
    <scope>NUCLEOTIDE SEQUENCE [LARGE SCALE GENOMIC DNA]</scope>
    <source>
        <strain evidence="3 4">LC-T2</strain>
    </source>
</reference>
<comment type="caution">
    <text evidence="3">The sequence shown here is derived from an EMBL/GenBank/DDBJ whole genome shotgun (WGS) entry which is preliminary data.</text>
</comment>
<feature type="domain" description="DUF5704" evidence="2">
    <location>
        <begin position="359"/>
        <end position="540"/>
    </location>
</feature>
<feature type="region of interest" description="Disordered" evidence="1">
    <location>
        <begin position="410"/>
        <end position="431"/>
    </location>
</feature>
<dbReference type="RefSeq" id="WP_229522540.1">
    <property type="nucleotide sequence ID" value="NZ_WJXB01000026.1"/>
</dbReference>